<protein>
    <submittedName>
        <fullName evidence="1">HicBlike antitoxin</fullName>
    </submittedName>
</protein>
<dbReference type="InterPro" id="IPR035069">
    <property type="entry name" value="TTHA1013/TTHA0281-like"/>
</dbReference>
<accession>A0A8S5QDB5</accession>
<organism evidence="1">
    <name type="scientific">Siphoviridae sp. ctEIp38</name>
    <dbReference type="NCBI Taxonomy" id="2825394"/>
    <lineage>
        <taxon>Viruses</taxon>
        <taxon>Duplodnaviria</taxon>
        <taxon>Heunggongvirae</taxon>
        <taxon>Uroviricota</taxon>
        <taxon>Caudoviricetes</taxon>
    </lineage>
</organism>
<evidence type="ECO:0000313" key="1">
    <source>
        <dbReference type="EMBL" id="DAE17255.1"/>
    </source>
</evidence>
<proteinExistence type="predicted"/>
<sequence length="136" mass="15340">MEKIIVEVRWCDHNFGATLSDNVPGAIVVAAKTYDELQKEVPETLQFHLEGMKADGDEIPQWLAEGDYEFVYHLDTAALIRSCERYASLAAISRASGVNERQLSHYANGLKKARTQQRERIIKGLHKIGRELLSIS</sequence>
<dbReference type="Gene3D" id="3.30.160.250">
    <property type="match status" value="1"/>
</dbReference>
<dbReference type="EMBL" id="BK015638">
    <property type="protein sequence ID" value="DAE17255.1"/>
    <property type="molecule type" value="Genomic_DNA"/>
</dbReference>
<dbReference type="SUPFAM" id="SSF143100">
    <property type="entry name" value="TTHA1013/TTHA0281-like"/>
    <property type="match status" value="1"/>
</dbReference>
<name>A0A8S5QDB5_9CAUD</name>
<reference evidence="1" key="1">
    <citation type="journal article" date="2021" name="Proc. Natl. Acad. Sci. U.S.A.">
        <title>A Catalog of Tens of Thousands of Viruses from Human Metagenomes Reveals Hidden Associations with Chronic Diseases.</title>
        <authorList>
            <person name="Tisza M.J."/>
            <person name="Buck C.B."/>
        </authorList>
    </citation>
    <scope>NUCLEOTIDE SEQUENCE</scope>
    <source>
        <strain evidence="1">CtEIp38</strain>
    </source>
</reference>